<sequence>MTAPHARQSPTARGVLYVHSAPRALCPHVEWAASRALDEAVSFEWSAQPVLPGAQRAEFYWEGAPGSGAAIASELLGWEHLRFEVTEDPGPGRDGGRWVHTPALGIHFAQTDTAGNVVLPENRLRAAMSTAGTDPTALQHELHRVLGQAWDDELEAFRHAGDFSSVVWLHRAG</sequence>
<protein>
    <recommendedName>
        <fullName evidence="3">DUF3145 domain-containing protein</fullName>
    </recommendedName>
</protein>
<keyword evidence="2" id="KW-1185">Reference proteome</keyword>
<dbReference type="RefSeq" id="WP_066595245.1">
    <property type="nucleotide sequence ID" value="NZ_CP016282.1"/>
</dbReference>
<reference evidence="1 2" key="1">
    <citation type="submission" date="2016-06" db="EMBL/GenBank/DDBJ databases">
        <title>Genome sequencing of Cryobacterium arcticum PAMC 27867.</title>
        <authorList>
            <person name="Lee J."/>
            <person name="Kim O.-S."/>
        </authorList>
    </citation>
    <scope>NUCLEOTIDE SEQUENCE [LARGE SCALE GENOMIC DNA]</scope>
    <source>
        <strain evidence="1 2">PAMC 27867</strain>
    </source>
</reference>
<dbReference type="KEGG" id="cart:PA27867_1670"/>
<dbReference type="InterPro" id="IPR021491">
    <property type="entry name" value="DUF3145"/>
</dbReference>
<gene>
    <name evidence="1" type="ORF">PA27867_1670</name>
</gene>
<dbReference type="Pfam" id="PF11343">
    <property type="entry name" value="DUF3145"/>
    <property type="match status" value="1"/>
</dbReference>
<proteinExistence type="predicted"/>
<dbReference type="AlphaFoldDB" id="A0A1B1BJ82"/>
<evidence type="ECO:0000313" key="1">
    <source>
        <dbReference type="EMBL" id="ANP72624.1"/>
    </source>
</evidence>
<dbReference type="Proteomes" id="UP000092582">
    <property type="component" value="Chromosome 1"/>
</dbReference>
<dbReference type="OrthoDB" id="3210860at2"/>
<evidence type="ECO:0000313" key="2">
    <source>
        <dbReference type="Proteomes" id="UP000092582"/>
    </source>
</evidence>
<dbReference type="STRING" id="670052.PA27867_1670"/>
<name>A0A1B1BJ82_9MICO</name>
<dbReference type="PATRIC" id="fig|670052.7.peg.1725"/>
<dbReference type="EMBL" id="CP016282">
    <property type="protein sequence ID" value="ANP72624.1"/>
    <property type="molecule type" value="Genomic_DNA"/>
</dbReference>
<accession>A0A1B1BJ82</accession>
<organism evidence="1 2">
    <name type="scientific">Cryobacterium arcticum</name>
    <dbReference type="NCBI Taxonomy" id="670052"/>
    <lineage>
        <taxon>Bacteria</taxon>
        <taxon>Bacillati</taxon>
        <taxon>Actinomycetota</taxon>
        <taxon>Actinomycetes</taxon>
        <taxon>Micrococcales</taxon>
        <taxon>Microbacteriaceae</taxon>
        <taxon>Cryobacterium</taxon>
    </lineage>
</organism>
<evidence type="ECO:0008006" key="3">
    <source>
        <dbReference type="Google" id="ProtNLM"/>
    </source>
</evidence>